<reference evidence="1 2" key="1">
    <citation type="submission" date="2019-01" db="EMBL/GenBank/DDBJ databases">
        <title>Spirosoma flava sp. nov., a propanil-degrading bacterium isolated from herbicide-contaminated soil.</title>
        <authorList>
            <person name="Zhang L."/>
            <person name="Jiang J.-D."/>
        </authorList>
    </citation>
    <scope>NUCLEOTIDE SEQUENCE [LARGE SCALE GENOMIC DNA]</scope>
    <source>
        <strain evidence="1 2">TY50</strain>
    </source>
</reference>
<keyword evidence="1" id="KW-0808">Transferase</keyword>
<keyword evidence="1" id="KW-0489">Methyltransferase</keyword>
<evidence type="ECO:0000313" key="2">
    <source>
        <dbReference type="Proteomes" id="UP000290407"/>
    </source>
</evidence>
<protein>
    <submittedName>
        <fullName evidence="1">Class I SAM-dependent methyltransferase</fullName>
    </submittedName>
</protein>
<dbReference type="InterPro" id="IPR029063">
    <property type="entry name" value="SAM-dependent_MTases_sf"/>
</dbReference>
<sequence>MILETVTTCPICGNSQFEPFLVCKDYLVSQQEFTIQQCQSCNFRFTSPRPDQQSIGAYYKSDQYVSHNDQGGGLINSVYRFVRTITLKQKLQLITTLTGGTGKLLDIGCGTGAFLEVSQQAGWAIKGVEPDPDARAIASQKTKISIQPDLTAIDQEQVDMITMWHVLEHVPTLNETIEQIHSRLAPNGTLLIAVPNSDSYDANYYKQYWAAYDVPRHLYHFTPDTIEKLFDKHGFKLADKRPMVFDAFYIAMLSSRYRSGQTNFVESLRIGLASNIKGGQKGHSSSQIYVFKKA</sequence>
<dbReference type="GO" id="GO:0008168">
    <property type="term" value="F:methyltransferase activity"/>
    <property type="evidence" value="ECO:0007669"/>
    <property type="project" value="UniProtKB-KW"/>
</dbReference>
<dbReference type="AlphaFoldDB" id="A0A4Q2UG28"/>
<dbReference type="GO" id="GO:0032259">
    <property type="term" value="P:methylation"/>
    <property type="evidence" value="ECO:0007669"/>
    <property type="project" value="UniProtKB-KW"/>
</dbReference>
<comment type="caution">
    <text evidence="1">The sequence shown here is derived from an EMBL/GenBank/DDBJ whole genome shotgun (WGS) entry which is preliminary data.</text>
</comment>
<dbReference type="SUPFAM" id="SSF53335">
    <property type="entry name" value="S-adenosyl-L-methionine-dependent methyltransferases"/>
    <property type="match status" value="1"/>
</dbReference>
<dbReference type="Proteomes" id="UP000290407">
    <property type="component" value="Unassembled WGS sequence"/>
</dbReference>
<dbReference type="Gene3D" id="3.40.50.150">
    <property type="entry name" value="Vaccinia Virus protein VP39"/>
    <property type="match status" value="1"/>
</dbReference>
<proteinExistence type="predicted"/>
<organism evidence="1 2">
    <name type="scientific">Spirosoma sordidisoli</name>
    <dbReference type="NCBI Taxonomy" id="2502893"/>
    <lineage>
        <taxon>Bacteria</taxon>
        <taxon>Pseudomonadati</taxon>
        <taxon>Bacteroidota</taxon>
        <taxon>Cytophagia</taxon>
        <taxon>Cytophagales</taxon>
        <taxon>Cytophagaceae</taxon>
        <taxon>Spirosoma</taxon>
    </lineage>
</organism>
<dbReference type="Pfam" id="PF13489">
    <property type="entry name" value="Methyltransf_23"/>
    <property type="match status" value="1"/>
</dbReference>
<evidence type="ECO:0000313" key="1">
    <source>
        <dbReference type="EMBL" id="RYC68257.1"/>
    </source>
</evidence>
<accession>A0A4Q2UG28</accession>
<dbReference type="PANTHER" id="PTHR43861">
    <property type="entry name" value="TRANS-ACONITATE 2-METHYLTRANSFERASE-RELATED"/>
    <property type="match status" value="1"/>
</dbReference>
<dbReference type="CDD" id="cd02440">
    <property type="entry name" value="AdoMet_MTases"/>
    <property type="match status" value="1"/>
</dbReference>
<dbReference type="EMBL" id="SBLB01000005">
    <property type="protein sequence ID" value="RYC68257.1"/>
    <property type="molecule type" value="Genomic_DNA"/>
</dbReference>
<name>A0A4Q2UG28_9BACT</name>
<keyword evidence="2" id="KW-1185">Reference proteome</keyword>
<gene>
    <name evidence="1" type="ORF">EQG79_17985</name>
</gene>